<dbReference type="GO" id="GO:0032259">
    <property type="term" value="P:methylation"/>
    <property type="evidence" value="ECO:0007669"/>
    <property type="project" value="UniProtKB-KW"/>
</dbReference>
<gene>
    <name evidence="2" type="ORF">SPIROBIBN47_140003</name>
</gene>
<feature type="domain" description="Ribosomal RNA methyltransferase FtsJ" evidence="1">
    <location>
        <begin position="171"/>
        <end position="259"/>
    </location>
</feature>
<organism evidence="2">
    <name type="scientific">uncultured spirochete</name>
    <dbReference type="NCBI Taxonomy" id="156406"/>
    <lineage>
        <taxon>Bacteria</taxon>
        <taxon>Pseudomonadati</taxon>
        <taxon>Spirochaetota</taxon>
        <taxon>Spirochaetia</taxon>
        <taxon>Spirochaetales</taxon>
        <taxon>environmental samples</taxon>
    </lineage>
</organism>
<name>A0A3P3XG60_9SPIR</name>
<proteinExistence type="predicted"/>
<dbReference type="SUPFAM" id="SSF53335">
    <property type="entry name" value="S-adenosyl-L-methionine-dependent methyltransferases"/>
    <property type="match status" value="1"/>
</dbReference>
<dbReference type="PANTHER" id="PTHR37524">
    <property type="entry name" value="RIBOSOMAL RNA LARGE SUBUNIT METHYLTRANSFERASE M"/>
    <property type="match status" value="1"/>
</dbReference>
<evidence type="ECO:0000313" key="2">
    <source>
        <dbReference type="EMBL" id="SLM10368.1"/>
    </source>
</evidence>
<accession>A0A3P3XG60</accession>
<dbReference type="AlphaFoldDB" id="A0A3P3XG60"/>
<evidence type="ECO:0000259" key="1">
    <source>
        <dbReference type="Pfam" id="PF01728"/>
    </source>
</evidence>
<dbReference type="EMBL" id="FWDM01000006">
    <property type="protein sequence ID" value="SLM10368.1"/>
    <property type="molecule type" value="Genomic_DNA"/>
</dbReference>
<dbReference type="Gene3D" id="3.40.50.150">
    <property type="entry name" value="Vaccinia Virus protein VP39"/>
    <property type="match status" value="1"/>
</dbReference>
<dbReference type="PANTHER" id="PTHR37524:SF2">
    <property type="entry name" value="RIBOSOMAL RNA METHYLTRANSFERASE FTSJ DOMAIN-CONTAINING PROTEIN"/>
    <property type="match status" value="1"/>
</dbReference>
<dbReference type="GO" id="GO:0008168">
    <property type="term" value="F:methyltransferase activity"/>
    <property type="evidence" value="ECO:0007669"/>
    <property type="project" value="UniProtKB-KW"/>
</dbReference>
<reference evidence="2" key="1">
    <citation type="submission" date="2017-02" db="EMBL/GenBank/DDBJ databases">
        <authorList>
            <person name="Regsiter A."/>
            <person name="William W."/>
        </authorList>
    </citation>
    <scope>NUCLEOTIDE SEQUENCE</scope>
    <source>
        <strain evidence="2">Bib</strain>
    </source>
</reference>
<sequence>MLTSRLDFSDYEHVDFVSGYIFHAADGFLGHLLEEVPAVTRVDGELVSSWNKNGKAPFDLASHPVFWTRNVWVEPFLLEFGSISEAARTLKAIQRNWSSVPVRFARRTVLISEQLPHIPTKPRRFPFELPSAPMGAFTLLDEHLILGSAKCSNPFPGGAFEFEENKNDPPSRAYRKLWEALILAGKMPRPGERCLDAGASPGGWTWVLASLGAHVLSVDRAPLEPRIAQMPNVEWMKHDAFTLKPEDIGRVDWLCSDVICYPEALWQWISKWLASGLAKNYICTIKMQGNTYDRATTLKFASVPGSRVVHLWHNKHELTWIKLDAARTQTELSATQQA</sequence>
<dbReference type="InterPro" id="IPR029063">
    <property type="entry name" value="SAM-dependent_MTases_sf"/>
</dbReference>
<dbReference type="Pfam" id="PF01728">
    <property type="entry name" value="FtsJ"/>
    <property type="match status" value="1"/>
</dbReference>
<keyword evidence="2" id="KW-0808">Transferase</keyword>
<protein>
    <submittedName>
        <fullName evidence="2">Methyltransferase</fullName>
    </submittedName>
</protein>
<dbReference type="InterPro" id="IPR002877">
    <property type="entry name" value="RNA_MeTrfase_FtsJ_dom"/>
</dbReference>
<keyword evidence="2" id="KW-0489">Methyltransferase</keyword>